<evidence type="ECO:0000256" key="1">
    <source>
        <dbReference type="SAM" id="Phobius"/>
    </source>
</evidence>
<feature type="transmembrane region" description="Helical" evidence="1">
    <location>
        <begin position="20"/>
        <end position="39"/>
    </location>
</feature>
<comment type="caution">
    <text evidence="2">The sequence shown here is derived from an EMBL/GenBank/DDBJ whole genome shotgun (WGS) entry which is preliminary data.</text>
</comment>
<dbReference type="Proteomes" id="UP000004115">
    <property type="component" value="Unassembled WGS sequence"/>
</dbReference>
<proteinExistence type="predicted"/>
<dbReference type="Pfam" id="PF11151">
    <property type="entry name" value="DUF2929"/>
    <property type="match status" value="1"/>
</dbReference>
<keyword evidence="1" id="KW-0472">Membrane</keyword>
<organism evidence="2 3">
    <name type="scientific">Lactobacillus iners DSM 13335</name>
    <dbReference type="NCBI Taxonomy" id="525328"/>
    <lineage>
        <taxon>Bacteria</taxon>
        <taxon>Bacillati</taxon>
        <taxon>Bacillota</taxon>
        <taxon>Bacilli</taxon>
        <taxon>Lactobacillales</taxon>
        <taxon>Lactobacillaceae</taxon>
        <taxon>Lactobacillus</taxon>
    </lineage>
</organism>
<evidence type="ECO:0008006" key="4">
    <source>
        <dbReference type="Google" id="ProtNLM"/>
    </source>
</evidence>
<protein>
    <recommendedName>
        <fullName evidence="4">DUF2929 domain-containing protein</fullName>
    </recommendedName>
</protein>
<keyword evidence="1" id="KW-1133">Transmembrane helix</keyword>
<evidence type="ECO:0000313" key="3">
    <source>
        <dbReference type="Proteomes" id="UP000004115"/>
    </source>
</evidence>
<dbReference type="InterPro" id="IPR021324">
    <property type="entry name" value="DUF2929"/>
</dbReference>
<sequence>MIKNIIFVKIRTEEGIFMRYIITTVWAVIFVEIIGFIGSKLTQMAFNPCESALIGAAFGLLFTAIIPTVAIIKKNDSKNASNIVK</sequence>
<dbReference type="EMBL" id="ACLN01000003">
    <property type="protein sequence ID" value="EEW52549.1"/>
    <property type="molecule type" value="Genomic_DNA"/>
</dbReference>
<accession>C8PAR0</accession>
<name>C8PAR0_9LACO</name>
<dbReference type="HOGENOM" id="CLU_174715_0_0_9"/>
<evidence type="ECO:0000313" key="2">
    <source>
        <dbReference type="EMBL" id="EEW52549.1"/>
    </source>
</evidence>
<dbReference type="AlphaFoldDB" id="C8PAR0"/>
<reference evidence="2 3" key="1">
    <citation type="submission" date="2009-09" db="EMBL/GenBank/DDBJ databases">
        <authorList>
            <person name="Qin X."/>
            <person name="Bachman B."/>
            <person name="Battles P."/>
            <person name="Bell A."/>
            <person name="Bess C."/>
            <person name="Bickham C."/>
            <person name="Chaboub L."/>
            <person name="Chen D."/>
            <person name="Coyle M."/>
            <person name="Deiros D.R."/>
            <person name="Dinh H."/>
            <person name="Forbes L."/>
            <person name="Fowler G."/>
            <person name="Francisco L."/>
            <person name="Fu Q."/>
            <person name="Gubbala S."/>
            <person name="Hale W."/>
            <person name="Han Y."/>
            <person name="Hemphill L."/>
            <person name="Highlander S.K."/>
            <person name="Hirani K."/>
            <person name="Hogues M."/>
            <person name="Jackson L."/>
            <person name="Jakkamsetti A."/>
            <person name="Javaid M."/>
            <person name="Jiang H."/>
            <person name="Korchina V."/>
            <person name="Kovar C."/>
            <person name="Lara F."/>
            <person name="Lee S."/>
            <person name="Mata R."/>
            <person name="Mathew T."/>
            <person name="Moen C."/>
            <person name="Morales K."/>
            <person name="Munidasa M."/>
            <person name="Nazareth L."/>
            <person name="Ngo R."/>
            <person name="Nguyen L."/>
            <person name="Okwuonu G."/>
            <person name="Ongeri F."/>
            <person name="Patil S."/>
            <person name="Petrosino J."/>
            <person name="Pham C."/>
            <person name="Pham P."/>
            <person name="Pu L.-L."/>
            <person name="Puazo M."/>
            <person name="Raj R."/>
            <person name="Reid J."/>
            <person name="Rouhana J."/>
            <person name="Saada N."/>
            <person name="Shang Y."/>
            <person name="Simmons D."/>
            <person name="Thornton R."/>
            <person name="Warren J."/>
            <person name="Weissenberger G."/>
            <person name="Zhang J."/>
            <person name="Zhang L."/>
            <person name="Zhou C."/>
            <person name="Zhu D."/>
            <person name="Muzny D."/>
            <person name="Worley K."/>
            <person name="Gibbs R."/>
        </authorList>
    </citation>
    <scope>NUCLEOTIDE SEQUENCE [LARGE SCALE GENOMIC DNA]</scope>
    <source>
        <strain evidence="2 3">DSM 13335</strain>
    </source>
</reference>
<keyword evidence="1" id="KW-0812">Transmembrane</keyword>
<keyword evidence="3" id="KW-1185">Reference proteome</keyword>
<gene>
    <name evidence="2" type="ORF">HMPREF0520_0180</name>
</gene>
<feature type="transmembrane region" description="Helical" evidence="1">
    <location>
        <begin position="51"/>
        <end position="72"/>
    </location>
</feature>